<name>A0AC61S9C2_9EURY</name>
<gene>
    <name evidence="1" type="ORF">C5S46_07720</name>
</gene>
<dbReference type="Proteomes" id="UP000315423">
    <property type="component" value="Unassembled WGS sequence"/>
</dbReference>
<dbReference type="EMBL" id="QYBA01000266">
    <property type="protein sequence ID" value="TKY91071.1"/>
    <property type="molecule type" value="Genomic_DNA"/>
</dbReference>
<reference evidence="1" key="1">
    <citation type="submission" date="2018-09" db="EMBL/GenBank/DDBJ databases">
        <title>A genomic encyclopedia of anaerobic methanotrophic archaea.</title>
        <authorList>
            <person name="Skennerton C.T."/>
            <person name="Chadwick G.L."/>
            <person name="Laso-Perez R."/>
            <person name="Leu A.O."/>
            <person name="Speth D.R."/>
            <person name="Yu H."/>
            <person name="Morgan-Lang C."/>
            <person name="Hatzenpichler R."/>
            <person name="Goudeau D."/>
            <person name="Malmstrom R."/>
            <person name="Woyke T."/>
            <person name="Hallam S."/>
            <person name="Tyson G.W."/>
            <person name="Wegener G."/>
            <person name="Boetius A."/>
            <person name="Orphan V.J."/>
        </authorList>
    </citation>
    <scope>NUCLEOTIDE SEQUENCE</scope>
    <source>
        <strain evidence="1">CONS3730D10UFb2</strain>
    </source>
</reference>
<sequence length="402" mass="43410">MKAVILAAGEGLRCQPLTLTRSKVMLPVVNKPILEHIINALATCGINEIIMVVGYKKERIMDYFLDGIDLGVHITYIEQKGQLGTAHAVNQVSSCVDCEFIVLNGDNIIESSTISDILNGRSGDVTLLTVTREYAEGYGIVTSTDKRVSKIEEQPKENISHMVNTGIYIFNPDIFNEIDFTTVSETGEYAITDTIQKMIDSGKTVNMVHSASTWIDAVHSWDLLRANAYLLERHEHFMNKGTIEDGAVVKGNVSIGANTIIRSGSYIIGPAIIGTNCGIGPNTVILPSTTIGDNCTIEPSVQIKNSIIMRDVRIGSFSYISNSIIGAHNSIGSNFITETGDNISIEIKGIIHTASKLGTVIGDGNIIKHRVLTEPGKMIATGCSISSGIIISKSIPENSLMI</sequence>
<accession>A0AC61S9C2</accession>
<evidence type="ECO:0000313" key="2">
    <source>
        <dbReference type="Proteomes" id="UP000315423"/>
    </source>
</evidence>
<evidence type="ECO:0000313" key="1">
    <source>
        <dbReference type="EMBL" id="TKY91071.1"/>
    </source>
</evidence>
<comment type="caution">
    <text evidence="1">The sequence shown here is derived from an EMBL/GenBank/DDBJ whole genome shotgun (WGS) entry which is preliminary data.</text>
</comment>
<organism evidence="1 2">
    <name type="scientific">Candidatus Methanomarinus sp</name>
    <dbReference type="NCBI Taxonomy" id="3386244"/>
    <lineage>
        <taxon>Archaea</taxon>
        <taxon>Methanobacteriati</taxon>
        <taxon>Methanobacteriota</taxon>
        <taxon>Stenosarchaea group</taxon>
        <taxon>Methanomicrobia</taxon>
        <taxon>Methanosarcinales</taxon>
        <taxon>ANME-2 cluster</taxon>
        <taxon>Candidatus Methanocomedenaceae</taxon>
        <taxon>Candidatus Methanomarinus</taxon>
    </lineage>
</organism>
<protein>
    <submittedName>
        <fullName evidence="1">Glucose-1-phosphate thymidylyltransferase</fullName>
    </submittedName>
</protein>
<proteinExistence type="predicted"/>